<gene>
    <name evidence="2" type="ORF">S03H2_11108</name>
</gene>
<protein>
    <recommendedName>
        <fullName evidence="1">N-terminal domain-containing protein</fullName>
    </recommendedName>
</protein>
<reference evidence="2" key="1">
    <citation type="journal article" date="2014" name="Front. Microbiol.">
        <title>High frequency of phylogenetically diverse reductive dehalogenase-homologous genes in deep subseafloor sedimentary metagenomes.</title>
        <authorList>
            <person name="Kawai M."/>
            <person name="Futagami T."/>
            <person name="Toyoda A."/>
            <person name="Takaki Y."/>
            <person name="Nishi S."/>
            <person name="Hori S."/>
            <person name="Arai W."/>
            <person name="Tsubouchi T."/>
            <person name="Morono Y."/>
            <person name="Uchiyama I."/>
            <person name="Ito T."/>
            <person name="Fujiyama A."/>
            <person name="Inagaki F."/>
            <person name="Takami H."/>
        </authorList>
    </citation>
    <scope>NUCLEOTIDE SEQUENCE</scope>
    <source>
        <strain evidence="2">Expedition CK06-06</strain>
    </source>
</reference>
<name>X1G4V6_9ZZZZ</name>
<evidence type="ECO:0000259" key="1">
    <source>
        <dbReference type="Pfam" id="PF08401"/>
    </source>
</evidence>
<comment type="caution">
    <text evidence="2">The sequence shown here is derived from an EMBL/GenBank/DDBJ whole genome shotgun (WGS) entry which is preliminary data.</text>
</comment>
<evidence type="ECO:0000313" key="2">
    <source>
        <dbReference type="EMBL" id="GAH39860.1"/>
    </source>
</evidence>
<dbReference type="InterPro" id="IPR013610">
    <property type="entry name" value="ArdC_N"/>
</dbReference>
<sequence>HIQELAKAIDAARISEEMLHYLDMCARFHKYSPQNVWLIMMSRHDVTWVAGFHKWRSMGRYVKKGEKGIAILAPLMFRVDPDDTDNKSTELGGFKVVYVFDVSQTDGEPLPEPPEWKSPEKNVVLNRKLTEFAISHNIVVLEKEQPGEVQGRSLKGAVEIDPSAGTKTLVHEIGHELLHNEGSPKLQVNIRELEAESVAYVVCKHFGMDGLASPNYIALHGATAEMIMAHLERIRNTAAQIIKALET</sequence>
<organism evidence="2">
    <name type="scientific">marine sediment metagenome</name>
    <dbReference type="NCBI Taxonomy" id="412755"/>
    <lineage>
        <taxon>unclassified sequences</taxon>
        <taxon>metagenomes</taxon>
        <taxon>ecological metagenomes</taxon>
    </lineage>
</organism>
<accession>X1G4V6</accession>
<feature type="non-terminal residue" evidence="2">
    <location>
        <position position="1"/>
    </location>
</feature>
<dbReference type="EMBL" id="BARU01005679">
    <property type="protein sequence ID" value="GAH39860.1"/>
    <property type="molecule type" value="Genomic_DNA"/>
</dbReference>
<dbReference type="AlphaFoldDB" id="X1G4V6"/>
<dbReference type="Pfam" id="PF08401">
    <property type="entry name" value="ArdcN"/>
    <property type="match status" value="1"/>
</dbReference>
<proteinExistence type="predicted"/>
<feature type="domain" description="N-terminal" evidence="1">
    <location>
        <begin position="22"/>
        <end position="88"/>
    </location>
</feature>
<dbReference type="GO" id="GO:0003697">
    <property type="term" value="F:single-stranded DNA binding"/>
    <property type="evidence" value="ECO:0007669"/>
    <property type="project" value="InterPro"/>
</dbReference>